<dbReference type="PANTHER" id="PTHR36558:SF1">
    <property type="entry name" value="RESTRICTION ENDONUCLEASE DOMAIN-CONTAINING PROTEIN-RELATED"/>
    <property type="match status" value="1"/>
</dbReference>
<dbReference type="EMBL" id="JBBLZC010000038">
    <property type="protein sequence ID" value="MEK0085943.1"/>
    <property type="molecule type" value="Genomic_DNA"/>
</dbReference>
<dbReference type="Proteomes" id="UP001375743">
    <property type="component" value="Unassembled WGS sequence"/>
</dbReference>
<dbReference type="Pfam" id="PF05685">
    <property type="entry name" value="Uma2"/>
    <property type="match status" value="1"/>
</dbReference>
<dbReference type="CDD" id="cd06260">
    <property type="entry name" value="DUF820-like"/>
    <property type="match status" value="1"/>
</dbReference>
<dbReference type="PANTHER" id="PTHR36558">
    <property type="entry name" value="GLR1098 PROTEIN"/>
    <property type="match status" value="1"/>
</dbReference>
<dbReference type="SUPFAM" id="SSF52980">
    <property type="entry name" value="Restriction endonuclease-like"/>
    <property type="match status" value="1"/>
</dbReference>
<dbReference type="SUPFAM" id="SSF51735">
    <property type="entry name" value="NAD(P)-binding Rossmann-fold domains"/>
    <property type="match status" value="1"/>
</dbReference>
<evidence type="ECO:0000313" key="3">
    <source>
        <dbReference type="Proteomes" id="UP001375743"/>
    </source>
</evidence>
<evidence type="ECO:0000313" key="2">
    <source>
        <dbReference type="EMBL" id="MEK0085943.1"/>
    </source>
</evidence>
<dbReference type="InterPro" id="IPR008538">
    <property type="entry name" value="Uma2"/>
</dbReference>
<dbReference type="RefSeq" id="WP_418161789.1">
    <property type="nucleotide sequence ID" value="NZ_JBBLZC010000038.1"/>
</dbReference>
<feature type="domain" description="Putative restriction endonuclease" evidence="1">
    <location>
        <begin position="29"/>
        <end position="140"/>
    </location>
</feature>
<dbReference type="InterPro" id="IPR011335">
    <property type="entry name" value="Restrct_endonuc-II-like"/>
</dbReference>
<gene>
    <name evidence="2" type="ORF">U1T56_22535</name>
</gene>
<accession>A0ABU8XXL1</accession>
<name>A0ABU8XXL1_9PROT</name>
<sequence length="152" mass="16573">MTRFRDKVAMVTGGGGGIGSAICTRLADEGAHVIVTDFLVEVNRRNRYCPDVSVARGETRDFTDRSVLIVEVLSPGTQREDLGPKLQNHLRTPGLWHVLYLWQDEPRARLYAPEQGADAEPRELAGLDAVIDLPGPGIGLSVAELCRDVAIP</sequence>
<dbReference type="Gene3D" id="3.40.50.720">
    <property type="entry name" value="NAD(P)-binding Rossmann-like Domain"/>
    <property type="match status" value="1"/>
</dbReference>
<protein>
    <submittedName>
        <fullName evidence="2">SDR family NAD(P)-dependent oxidoreductase</fullName>
    </submittedName>
</protein>
<proteinExistence type="predicted"/>
<comment type="caution">
    <text evidence="2">The sequence shown here is derived from an EMBL/GenBank/DDBJ whole genome shotgun (WGS) entry which is preliminary data.</text>
</comment>
<keyword evidence="3" id="KW-1185">Reference proteome</keyword>
<organism evidence="2 3">
    <name type="scientific">Benzoatithermus flavus</name>
    <dbReference type="NCBI Taxonomy" id="3108223"/>
    <lineage>
        <taxon>Bacteria</taxon>
        <taxon>Pseudomonadati</taxon>
        <taxon>Pseudomonadota</taxon>
        <taxon>Alphaproteobacteria</taxon>
        <taxon>Geminicoccales</taxon>
        <taxon>Geminicoccaceae</taxon>
        <taxon>Benzoatithermus</taxon>
    </lineage>
</organism>
<dbReference type="InterPro" id="IPR036291">
    <property type="entry name" value="NAD(P)-bd_dom_sf"/>
</dbReference>
<reference evidence="2 3" key="1">
    <citation type="submission" date="2024-01" db="EMBL/GenBank/DDBJ databases">
        <title>Multi-omics insights into the function and evolution of sodium benzoate biodegradation pathways in Benzoatithermus flavus gen. nov., sp. nov. from hot spring.</title>
        <authorList>
            <person name="Hu C.-J."/>
            <person name="Li W.-J."/>
        </authorList>
    </citation>
    <scope>NUCLEOTIDE SEQUENCE [LARGE SCALE GENOMIC DNA]</scope>
    <source>
        <strain evidence="2 3">SYSU G07066</strain>
    </source>
</reference>
<evidence type="ECO:0000259" key="1">
    <source>
        <dbReference type="Pfam" id="PF05685"/>
    </source>
</evidence>